<comment type="caution">
    <text evidence="10">The sequence shown here is derived from an EMBL/GenBank/DDBJ whole genome shotgun (WGS) entry which is preliminary data.</text>
</comment>
<dbReference type="Pfam" id="PF13855">
    <property type="entry name" value="LRR_8"/>
    <property type="match status" value="2"/>
</dbReference>
<evidence type="ECO:0000313" key="10">
    <source>
        <dbReference type="EMBL" id="KAF7993640.1"/>
    </source>
</evidence>
<dbReference type="GO" id="GO:0050916">
    <property type="term" value="P:sensory perception of sweet taste"/>
    <property type="evidence" value="ECO:0007669"/>
    <property type="project" value="UniProtKB-ARBA"/>
</dbReference>
<keyword evidence="11" id="KW-1185">Reference proteome</keyword>
<dbReference type="Proteomes" id="UP000639338">
    <property type="component" value="Unassembled WGS sequence"/>
</dbReference>
<evidence type="ECO:0000256" key="3">
    <source>
        <dbReference type="ARBA" id="ARBA00022475"/>
    </source>
</evidence>
<dbReference type="Pfam" id="PF06151">
    <property type="entry name" value="Trehalose_recp"/>
    <property type="match status" value="1"/>
</dbReference>
<keyword evidence="3" id="KW-1003">Cell membrane</keyword>
<evidence type="ECO:0000256" key="6">
    <source>
        <dbReference type="ARBA" id="ARBA00022737"/>
    </source>
</evidence>
<sequence length="531" mass="60993">MAVVLSTARIDDESGHALSIFARCHPSVLIIEVISLSLQFNSKLKHIQKNSIGRLKNLKQLALSYNSIESIENGAFSKLNNRLSYLDLSQNKLQALSDKVFEGIMSVDHLDLSNNNIIHFKYTTDLSSLVYAYNNSQLFSVNGTEKFRVKLFCRIENWWTICDNDKIITSIKFDEINPLWRFSDKQKKNLQFYITIDNITSIQKNAFTNIDNQLTIKRLVYAYNNSQLFSVRGSKKIKVKLFCRIENWWTICINDAIATSITLNQFDSTLQLSDEEKKNFQMEISIDNITSIRNDAWKNIDTRVTIKSLILNKNIRDGLKLSSNSFDGLSKLENLELNVGLTVLEHGAFYRLTELTRLKIEVNGTKQYLDYKLFAGIICSIIRTMATFTWNFCDLLIILVSIGLAERYKHLNEIVRFKILNNSSERINWREIKNIYTMINELVKEADDIVSPLILLSCCMNVYQICVQTSEGIRSVTTETKTPVYYFLSLFVVVFRTMAVVLSTAKIDVESGQALSILARCHPSVFIIEVR</sequence>
<proteinExistence type="inferred from homology"/>
<evidence type="ECO:0008006" key="12">
    <source>
        <dbReference type="Google" id="ProtNLM"/>
    </source>
</evidence>
<keyword evidence="5" id="KW-0812">Transmembrane</keyword>
<keyword evidence="7" id="KW-1133">Transmembrane helix</keyword>
<keyword evidence="9" id="KW-0675">Receptor</keyword>
<evidence type="ECO:0000256" key="5">
    <source>
        <dbReference type="ARBA" id="ARBA00022692"/>
    </source>
</evidence>
<accession>A0A834XWR3</accession>
<evidence type="ECO:0000256" key="7">
    <source>
        <dbReference type="ARBA" id="ARBA00022989"/>
    </source>
</evidence>
<dbReference type="InterPro" id="IPR003591">
    <property type="entry name" value="Leu-rich_rpt_typical-subtyp"/>
</dbReference>
<reference evidence="10 11" key="1">
    <citation type="submission" date="2020-08" db="EMBL/GenBank/DDBJ databases">
        <title>Aphidius gifuensis genome sequencing and assembly.</title>
        <authorList>
            <person name="Du Z."/>
        </authorList>
    </citation>
    <scope>NUCLEOTIDE SEQUENCE [LARGE SCALE GENOMIC DNA]</scope>
    <source>
        <strain evidence="10">YNYX2018</strain>
        <tissue evidence="10">Adults</tissue>
    </source>
</reference>
<dbReference type="PANTHER" id="PTHR21421:SF29">
    <property type="entry name" value="GUSTATORY RECEPTOR 5A FOR TREHALOSE-RELATED"/>
    <property type="match status" value="1"/>
</dbReference>
<evidence type="ECO:0000256" key="8">
    <source>
        <dbReference type="ARBA" id="ARBA00023136"/>
    </source>
</evidence>
<dbReference type="AlphaFoldDB" id="A0A834XWR3"/>
<dbReference type="Gene3D" id="3.80.10.10">
    <property type="entry name" value="Ribonuclease Inhibitor"/>
    <property type="match status" value="2"/>
</dbReference>
<evidence type="ECO:0000256" key="1">
    <source>
        <dbReference type="ARBA" id="ARBA00004651"/>
    </source>
</evidence>
<evidence type="ECO:0000256" key="9">
    <source>
        <dbReference type="ARBA" id="ARBA00023170"/>
    </source>
</evidence>
<dbReference type="InterPro" id="IPR001611">
    <property type="entry name" value="Leu-rich_rpt"/>
</dbReference>
<dbReference type="GO" id="GO:0008527">
    <property type="term" value="F:taste receptor activity"/>
    <property type="evidence" value="ECO:0007669"/>
    <property type="project" value="InterPro"/>
</dbReference>
<dbReference type="EMBL" id="JACMRX010000003">
    <property type="protein sequence ID" value="KAF7993640.1"/>
    <property type="molecule type" value="Genomic_DNA"/>
</dbReference>
<dbReference type="SMART" id="SM00365">
    <property type="entry name" value="LRR_SD22"/>
    <property type="match status" value="2"/>
</dbReference>
<keyword evidence="4" id="KW-0433">Leucine-rich repeat</keyword>
<evidence type="ECO:0000256" key="2">
    <source>
        <dbReference type="ARBA" id="ARBA00005327"/>
    </source>
</evidence>
<dbReference type="OrthoDB" id="635273at2759"/>
<keyword evidence="8" id="KW-0472">Membrane</keyword>
<dbReference type="SUPFAM" id="SSF52058">
    <property type="entry name" value="L domain-like"/>
    <property type="match status" value="1"/>
</dbReference>
<evidence type="ECO:0000313" key="11">
    <source>
        <dbReference type="Proteomes" id="UP000639338"/>
    </source>
</evidence>
<name>A0A834XWR3_APHGI</name>
<keyword evidence="6" id="KW-0677">Repeat</keyword>
<dbReference type="PROSITE" id="PS51450">
    <property type="entry name" value="LRR"/>
    <property type="match status" value="1"/>
</dbReference>
<gene>
    <name evidence="10" type="ORF">HCN44_010235</name>
</gene>
<protein>
    <recommendedName>
        <fullName evidence="12">Gustatory receptor</fullName>
    </recommendedName>
</protein>
<comment type="subcellular location">
    <subcellularLocation>
        <location evidence="1">Cell membrane</location>
        <topology evidence="1">Multi-pass membrane protein</topology>
    </subcellularLocation>
</comment>
<dbReference type="GO" id="GO:0005886">
    <property type="term" value="C:plasma membrane"/>
    <property type="evidence" value="ECO:0007669"/>
    <property type="project" value="UniProtKB-SubCell"/>
</dbReference>
<dbReference type="PANTHER" id="PTHR21421">
    <property type="entry name" value="GUSTATORY RECEPTOR"/>
    <property type="match status" value="1"/>
</dbReference>
<dbReference type="InterPro" id="IPR032675">
    <property type="entry name" value="LRR_dom_sf"/>
</dbReference>
<evidence type="ECO:0000256" key="4">
    <source>
        <dbReference type="ARBA" id="ARBA00022614"/>
    </source>
</evidence>
<dbReference type="SMART" id="SM00369">
    <property type="entry name" value="LRR_TYP"/>
    <property type="match status" value="2"/>
</dbReference>
<dbReference type="InterPro" id="IPR009318">
    <property type="entry name" value="Gustatory_rcpt"/>
</dbReference>
<organism evidence="10 11">
    <name type="scientific">Aphidius gifuensis</name>
    <name type="common">Parasitoid wasp</name>
    <dbReference type="NCBI Taxonomy" id="684658"/>
    <lineage>
        <taxon>Eukaryota</taxon>
        <taxon>Metazoa</taxon>
        <taxon>Ecdysozoa</taxon>
        <taxon>Arthropoda</taxon>
        <taxon>Hexapoda</taxon>
        <taxon>Insecta</taxon>
        <taxon>Pterygota</taxon>
        <taxon>Neoptera</taxon>
        <taxon>Endopterygota</taxon>
        <taxon>Hymenoptera</taxon>
        <taxon>Apocrita</taxon>
        <taxon>Ichneumonoidea</taxon>
        <taxon>Braconidae</taxon>
        <taxon>Aphidiinae</taxon>
        <taxon>Aphidius</taxon>
    </lineage>
</organism>
<comment type="similarity">
    <text evidence="2">Belongs to the insect chemoreceptor superfamily. Gustatory receptor (GR) family. Gr5a subfamily.</text>
</comment>